<dbReference type="AlphaFoldDB" id="A0AAD9W6E6"/>
<feature type="compositionally biased region" description="Basic and acidic residues" evidence="1">
    <location>
        <begin position="72"/>
        <end position="84"/>
    </location>
</feature>
<name>A0AAD9W6E6_PHOAM</name>
<comment type="caution">
    <text evidence="2">The sequence shown here is derived from an EMBL/GenBank/DDBJ whole genome shotgun (WGS) entry which is preliminary data.</text>
</comment>
<feature type="region of interest" description="Disordered" evidence="1">
    <location>
        <begin position="64"/>
        <end position="94"/>
    </location>
</feature>
<sequence length="909" mass="104018">MLQSEDEDSNVELDIDAQFPTIDTWDYTFSKQDAQVLKQDDWAQRNPDGWAHYIPTWTRPGYDDDIEVNTDGTRERPRRGDSWSRMRPAILPTDPPASQYARRFGIFPLPALDATDEPRSMLTPTGATDEWGFEQGFQAFVFGDLTSQELRDSGAFDPNQHVDTPDLRGDIYQENWTQAPLPPDSALSLTTRARFDCWYNLNGRDKQYDVQRNAELWDALQPALQLASKVLLNEHPYWKAILSFYHTRPVAVERDGRTREQKAEPGYRPYVSLWLDVDRDKMYDSARSLMDRNFDSTAATLEVLRRIASQYLLEVPDGLMDPPWTPPPGTCYDDGVRDDLRTLRTEAYQVPYEEYLFQDDPQAEEGKSFEKQIWGFDIEAEPEAAIDRDNDAYRPILSAVNWPRMHPTVHFQNQRSVEAGNYGNATSHGYRLYLLDPPAPAFDLKTPLPVSSYAKFMQESWWETEFVKFGHQGLRLSIHSTDPSSPMMSVIRPNQTVVEFFPLLTSVIKSVGVLGFINNHALPRLREHQLISIMRYLSLLTREAASAKLFRNRLHYEKRTWPTRVHGIQDLTSTSTQGFNAIWNGVLETLQQPLSDATAGYVSDLTETMRGLLRSLMELNHLLGIEVQYSQGLTAQYVLHSTAARVKIHRRYMQPLQQHLQQMRDSISALLDRVAPSHIQNDQIVWETINAPWETRFLFEIQRNPGVLNGAVQLQTNQDIIAFARVRSQTAEMCYDLGVTLNHLENVVPILDAQYIRTGFVHAPIDYFPGVPLARKKMALSKSVERAAIWEIIRINNASLFNLIIQWMNVLQDHVGLATVFQARIPIMQARLRSDLSVLLSLLFEVKLGQYQPPPAASNVSREQRLAGMRTTIRNTVGDNDDLRTWLRGLCQARNDEAEFNSIMGLATA</sequence>
<gene>
    <name evidence="2" type="ORF">N8I77_004846</name>
</gene>
<evidence type="ECO:0000313" key="3">
    <source>
        <dbReference type="Proteomes" id="UP001265746"/>
    </source>
</evidence>
<evidence type="ECO:0000256" key="1">
    <source>
        <dbReference type="SAM" id="MobiDB-lite"/>
    </source>
</evidence>
<reference evidence="2" key="1">
    <citation type="submission" date="2023-06" db="EMBL/GenBank/DDBJ databases">
        <authorList>
            <person name="Noh H."/>
        </authorList>
    </citation>
    <scope>NUCLEOTIDE SEQUENCE</scope>
    <source>
        <strain evidence="2">DUCC20226</strain>
    </source>
</reference>
<organism evidence="2 3">
    <name type="scientific">Phomopsis amygdali</name>
    <name type="common">Fusicoccum amygdali</name>
    <dbReference type="NCBI Taxonomy" id="1214568"/>
    <lineage>
        <taxon>Eukaryota</taxon>
        <taxon>Fungi</taxon>
        <taxon>Dikarya</taxon>
        <taxon>Ascomycota</taxon>
        <taxon>Pezizomycotina</taxon>
        <taxon>Sordariomycetes</taxon>
        <taxon>Sordariomycetidae</taxon>
        <taxon>Diaporthales</taxon>
        <taxon>Diaporthaceae</taxon>
        <taxon>Diaporthe</taxon>
    </lineage>
</organism>
<evidence type="ECO:0000313" key="2">
    <source>
        <dbReference type="EMBL" id="KAK2611512.1"/>
    </source>
</evidence>
<dbReference type="EMBL" id="JAUJFL010000002">
    <property type="protein sequence ID" value="KAK2611512.1"/>
    <property type="molecule type" value="Genomic_DNA"/>
</dbReference>
<protein>
    <submittedName>
        <fullName evidence="2">Uncharacterized protein</fullName>
    </submittedName>
</protein>
<keyword evidence="3" id="KW-1185">Reference proteome</keyword>
<dbReference type="Proteomes" id="UP001265746">
    <property type="component" value="Unassembled WGS sequence"/>
</dbReference>
<proteinExistence type="predicted"/>
<accession>A0AAD9W6E6</accession>